<sequence length="437" mass="46287">MRKKVLAFLLSSALMLPYAGMALAADAVAAAPQSWNVSVGKEQDQTSLDSMFPKVIYIHAGDTVKFTDGAMFTPHTVTFLAGNTPIGPDDPKAGAPSAPSGSKWDGKSLMNSGILMPGQDYSITFTAVGAYNYACILHPLMTGTVVVLPAGAPIPSVIEQAAGVKADTDDLLAQVDALKHMSTDLNYMKNADGSTMYMIDAGMGHRGFTLNAMMPETLYINEGDSVEWLNNNMYEPHFVTFNKPDNMSFFTPEGAMNPAFMAPAGGDHFDGTGFTNSGIIMAQKTYSLTFTTAGTYTYECYMHSGSKMTGTIVVAPKGAVKLTVNGKPATTAEALLVRGHVYAGIVPMVEALGGTVEWNNELHAVVVNVGGKHDLPAQLAPTSGVALVINGKQFFSDLAPQIIDGHSYAAVEDMVNLLGGTYSWNEALQLCAVTLNP</sequence>
<evidence type="ECO:0000256" key="1">
    <source>
        <dbReference type="ARBA" id="ARBA00022723"/>
    </source>
</evidence>
<proteinExistence type="predicted"/>
<dbReference type="InterPro" id="IPR008972">
    <property type="entry name" value="Cupredoxin"/>
</dbReference>
<dbReference type="SUPFAM" id="SSF49503">
    <property type="entry name" value="Cupredoxins"/>
    <property type="match status" value="2"/>
</dbReference>
<dbReference type="InterPro" id="IPR036582">
    <property type="entry name" value="Mao_N_sf"/>
</dbReference>
<dbReference type="Gene3D" id="2.60.40.420">
    <property type="entry name" value="Cupredoxins - blue copper proteins"/>
    <property type="match status" value="2"/>
</dbReference>
<name>A0ABW0K2E4_9BACL</name>
<dbReference type="Pfam" id="PF00127">
    <property type="entry name" value="Copper-bind"/>
    <property type="match status" value="2"/>
</dbReference>
<dbReference type="RefSeq" id="WP_270880481.1">
    <property type="nucleotide sequence ID" value="NZ_JAQFVF010000033.1"/>
</dbReference>
<evidence type="ECO:0000313" key="7">
    <source>
        <dbReference type="EMBL" id="MFC5446822.1"/>
    </source>
</evidence>
<keyword evidence="2" id="KW-0186">Copper</keyword>
<feature type="region of interest" description="Disordered" evidence="3">
    <location>
        <begin position="83"/>
        <end position="103"/>
    </location>
</feature>
<keyword evidence="4" id="KW-0732">Signal</keyword>
<keyword evidence="1" id="KW-0479">Metal-binding</keyword>
<feature type="domain" description="Blue (type 1) copper" evidence="5">
    <location>
        <begin position="215"/>
        <end position="314"/>
    </location>
</feature>
<evidence type="ECO:0000256" key="2">
    <source>
        <dbReference type="ARBA" id="ARBA00023008"/>
    </source>
</evidence>
<keyword evidence="8" id="KW-1185">Reference proteome</keyword>
<evidence type="ECO:0000256" key="4">
    <source>
        <dbReference type="SAM" id="SignalP"/>
    </source>
</evidence>
<organism evidence="7 8">
    <name type="scientific">Paenibacillus aestuarii</name>
    <dbReference type="NCBI Taxonomy" id="516965"/>
    <lineage>
        <taxon>Bacteria</taxon>
        <taxon>Bacillati</taxon>
        <taxon>Bacillota</taxon>
        <taxon>Bacilli</taxon>
        <taxon>Bacillales</taxon>
        <taxon>Paenibacillaceae</taxon>
        <taxon>Paenibacillus</taxon>
    </lineage>
</organism>
<reference evidence="8" key="1">
    <citation type="journal article" date="2019" name="Int. J. Syst. Evol. Microbiol.">
        <title>The Global Catalogue of Microorganisms (GCM) 10K type strain sequencing project: providing services to taxonomists for standard genome sequencing and annotation.</title>
        <authorList>
            <consortium name="The Broad Institute Genomics Platform"/>
            <consortium name="The Broad Institute Genome Sequencing Center for Infectious Disease"/>
            <person name="Wu L."/>
            <person name="Ma J."/>
        </authorList>
    </citation>
    <scope>NUCLEOTIDE SEQUENCE [LARGE SCALE GENOMIC DNA]</scope>
    <source>
        <strain evidence="8">KACC 11904</strain>
    </source>
</reference>
<dbReference type="PANTHER" id="PTHR36507:SF1">
    <property type="entry name" value="BLL1555 PROTEIN"/>
    <property type="match status" value="1"/>
</dbReference>
<evidence type="ECO:0000256" key="3">
    <source>
        <dbReference type="SAM" id="MobiDB-lite"/>
    </source>
</evidence>
<dbReference type="Pfam" id="PF07833">
    <property type="entry name" value="Cu_amine_oxidN1"/>
    <property type="match status" value="1"/>
</dbReference>
<feature type="domain" description="Blue (type 1) copper" evidence="5">
    <location>
        <begin position="53"/>
        <end position="147"/>
    </location>
</feature>
<dbReference type="PANTHER" id="PTHR36507">
    <property type="entry name" value="BLL1555 PROTEIN"/>
    <property type="match status" value="1"/>
</dbReference>
<dbReference type="InterPro" id="IPR012854">
    <property type="entry name" value="Cu_amine_oxidase-like_N"/>
</dbReference>
<evidence type="ECO:0000259" key="6">
    <source>
        <dbReference type="Pfam" id="PF07833"/>
    </source>
</evidence>
<comment type="caution">
    <text evidence="7">The sequence shown here is derived from an EMBL/GenBank/DDBJ whole genome shotgun (WGS) entry which is preliminary data.</text>
</comment>
<evidence type="ECO:0000259" key="5">
    <source>
        <dbReference type="Pfam" id="PF00127"/>
    </source>
</evidence>
<dbReference type="SUPFAM" id="SSF55383">
    <property type="entry name" value="Copper amine oxidase, domain N"/>
    <property type="match status" value="1"/>
</dbReference>
<gene>
    <name evidence="7" type="ORF">ACFPOG_00965</name>
</gene>
<dbReference type="InterPro" id="IPR000923">
    <property type="entry name" value="BlueCu_1"/>
</dbReference>
<dbReference type="InterPro" id="IPR052721">
    <property type="entry name" value="ET_Amicyanin"/>
</dbReference>
<feature type="domain" description="Copper amine oxidase-like N-terminal" evidence="6">
    <location>
        <begin position="323"/>
        <end position="428"/>
    </location>
</feature>
<accession>A0ABW0K2E4</accession>
<dbReference type="Proteomes" id="UP001596044">
    <property type="component" value="Unassembled WGS sequence"/>
</dbReference>
<protein>
    <submittedName>
        <fullName evidence="7">Plastocyanin/azurin family copper-binding protein</fullName>
    </submittedName>
</protein>
<feature type="signal peptide" evidence="4">
    <location>
        <begin position="1"/>
        <end position="24"/>
    </location>
</feature>
<evidence type="ECO:0000313" key="8">
    <source>
        <dbReference type="Proteomes" id="UP001596044"/>
    </source>
</evidence>
<dbReference type="EMBL" id="JBHSMJ010000004">
    <property type="protein sequence ID" value="MFC5446822.1"/>
    <property type="molecule type" value="Genomic_DNA"/>
</dbReference>
<feature type="chain" id="PRO_5045888996" evidence="4">
    <location>
        <begin position="25"/>
        <end position="437"/>
    </location>
</feature>